<dbReference type="GO" id="GO:0016301">
    <property type="term" value="F:kinase activity"/>
    <property type="evidence" value="ECO:0007669"/>
    <property type="project" value="UniProtKB-KW"/>
</dbReference>
<name>A0A6J7SHI2_9ZZZZ</name>
<evidence type="ECO:0000313" key="4">
    <source>
        <dbReference type="EMBL" id="CAB5040607.1"/>
    </source>
</evidence>
<feature type="domain" description="Carbohydrate kinase PfkB" evidence="3">
    <location>
        <begin position="9"/>
        <end position="110"/>
    </location>
</feature>
<keyword evidence="2" id="KW-0418">Kinase</keyword>
<dbReference type="AlphaFoldDB" id="A0A6J7SHI2"/>
<evidence type="ECO:0000256" key="2">
    <source>
        <dbReference type="ARBA" id="ARBA00022777"/>
    </source>
</evidence>
<dbReference type="PANTHER" id="PTHR10584:SF166">
    <property type="entry name" value="RIBOKINASE"/>
    <property type="match status" value="1"/>
</dbReference>
<dbReference type="SUPFAM" id="SSF53613">
    <property type="entry name" value="Ribokinase-like"/>
    <property type="match status" value="1"/>
</dbReference>
<gene>
    <name evidence="4" type="ORF">UFOPK4248_00309</name>
</gene>
<protein>
    <submittedName>
        <fullName evidence="4">Unannotated protein</fullName>
    </submittedName>
</protein>
<dbReference type="Gene3D" id="3.40.1190.20">
    <property type="match status" value="1"/>
</dbReference>
<reference evidence="4" key="1">
    <citation type="submission" date="2020-05" db="EMBL/GenBank/DDBJ databases">
        <authorList>
            <person name="Chiriac C."/>
            <person name="Salcher M."/>
            <person name="Ghai R."/>
            <person name="Kavagutti S V."/>
        </authorList>
    </citation>
    <scope>NUCLEOTIDE SEQUENCE</scope>
</reference>
<dbReference type="PANTHER" id="PTHR10584">
    <property type="entry name" value="SUGAR KINASE"/>
    <property type="match status" value="1"/>
</dbReference>
<keyword evidence="1" id="KW-0808">Transferase</keyword>
<proteinExistence type="predicted"/>
<dbReference type="InterPro" id="IPR011611">
    <property type="entry name" value="PfkB_dom"/>
</dbReference>
<organism evidence="4">
    <name type="scientific">freshwater metagenome</name>
    <dbReference type="NCBI Taxonomy" id="449393"/>
    <lineage>
        <taxon>unclassified sequences</taxon>
        <taxon>metagenomes</taxon>
        <taxon>ecological metagenomes</taxon>
    </lineage>
</organism>
<dbReference type="EMBL" id="CAFBQB010000026">
    <property type="protein sequence ID" value="CAB5040607.1"/>
    <property type="molecule type" value="Genomic_DNA"/>
</dbReference>
<feature type="domain" description="Carbohydrate kinase PfkB" evidence="3">
    <location>
        <begin position="174"/>
        <end position="267"/>
    </location>
</feature>
<evidence type="ECO:0000259" key="3">
    <source>
        <dbReference type="Pfam" id="PF00294"/>
    </source>
</evidence>
<sequence>MAERTIWVIGPIAWDTVLYISKLPSSGGFLHAREHQERPGGQAFNVASGIVGAGLPIRLVGALGDDIYAEKLRDAITKESLSVEFIQNLQLPTPHVTILVDDSGERTMVGMEKGLLGDLDIKDLPVQAGDIVVWPFWNDAFLPLFERIREICFLVLGSNALKSDRELSGDILVISNEEIDDQKTLDRALSHFTKIYITDGAHGSKMISKNNNLREAGRIIPIVDTTGAGDAFLTGVVTGQYLGFSEKDILELATTWASLTVQKAHSSPAAWSEVKKFLKLDQVNG</sequence>
<accession>A0A6J7SHI2</accession>
<dbReference type="Pfam" id="PF00294">
    <property type="entry name" value="PfkB"/>
    <property type="match status" value="2"/>
</dbReference>
<evidence type="ECO:0000256" key="1">
    <source>
        <dbReference type="ARBA" id="ARBA00022679"/>
    </source>
</evidence>
<dbReference type="InterPro" id="IPR029056">
    <property type="entry name" value="Ribokinase-like"/>
</dbReference>